<evidence type="ECO:0000313" key="4">
    <source>
        <dbReference type="Proteomes" id="UP000221734"/>
    </source>
</evidence>
<dbReference type="Pfam" id="PF00795">
    <property type="entry name" value="CN_hydrolase"/>
    <property type="match status" value="1"/>
</dbReference>
<dbReference type="Proteomes" id="UP000221734">
    <property type="component" value="Chromosome Kuenenia_stuttgartiensis_MBR1"/>
</dbReference>
<dbReference type="OrthoDB" id="2826359at2"/>
<dbReference type="InterPro" id="IPR045254">
    <property type="entry name" value="Nit1/2_C-N_Hydrolase"/>
</dbReference>
<sequence length="277" mass="31867">MEILSIAAIQMCSVHDRNKNLNTARVLMEKAVQKGARLIALPENFSFIGQERENITFAEERETGEIVHFLKKFSMKHSVAIIGGSVPLRSSSKAKVTNTCLVFDQSGVIIGSYDKIHLFDFHLDDKTVYRESHYVKHGKHIETVKLFGHIMGLCICYDLRFPELFRKLMLRGMEVLFAPSAFTMETGKDHWEVLLRARAIENQCYVVAPAQYGRHNDERISYGRTMIIDPWGRIMAQCQDMEDVIVCEIDFAFLGEVRKHLPCLKHIRRKLFFLGEA</sequence>
<gene>
    <name evidence="3" type="ORF">KSMBR1_2898</name>
</gene>
<comment type="similarity">
    <text evidence="1">Belongs to the carbon-nitrogen hydrolase superfamily. NIT1/NIT2 family.</text>
</comment>
<keyword evidence="4" id="KW-1185">Reference proteome</keyword>
<dbReference type="KEGG" id="kst:KSMBR1_2898"/>
<dbReference type="CDD" id="cd07572">
    <property type="entry name" value="nit"/>
    <property type="match status" value="1"/>
</dbReference>
<reference evidence="4" key="1">
    <citation type="submission" date="2017-10" db="EMBL/GenBank/DDBJ databases">
        <authorList>
            <person name="Frank J."/>
        </authorList>
    </citation>
    <scope>NUCLEOTIDE SEQUENCE [LARGE SCALE GENOMIC DNA]</scope>
</reference>
<evidence type="ECO:0000313" key="3">
    <source>
        <dbReference type="EMBL" id="SOH05379.1"/>
    </source>
</evidence>
<dbReference type="GO" id="GO:0016811">
    <property type="term" value="F:hydrolase activity, acting on carbon-nitrogen (but not peptide) bonds, in linear amides"/>
    <property type="evidence" value="ECO:0007669"/>
    <property type="project" value="InterPro"/>
</dbReference>
<keyword evidence="2" id="KW-0378">Hydrolase</keyword>
<accession>A0A2C9CHK5</accession>
<organism evidence="3 4">
    <name type="scientific">Kuenenia stuttgartiensis</name>
    <dbReference type="NCBI Taxonomy" id="174633"/>
    <lineage>
        <taxon>Bacteria</taxon>
        <taxon>Pseudomonadati</taxon>
        <taxon>Planctomycetota</taxon>
        <taxon>Candidatus Brocadiia</taxon>
        <taxon>Candidatus Brocadiales</taxon>
        <taxon>Candidatus Brocadiaceae</taxon>
        <taxon>Candidatus Kuenenia</taxon>
    </lineage>
</organism>
<proteinExistence type="inferred from homology"/>
<dbReference type="InterPro" id="IPR036526">
    <property type="entry name" value="C-N_Hydrolase_sf"/>
</dbReference>
<dbReference type="Gene3D" id="3.60.110.10">
    <property type="entry name" value="Carbon-nitrogen hydrolase"/>
    <property type="match status" value="1"/>
</dbReference>
<evidence type="ECO:0000256" key="2">
    <source>
        <dbReference type="ARBA" id="ARBA00022801"/>
    </source>
</evidence>
<evidence type="ECO:0000256" key="1">
    <source>
        <dbReference type="ARBA" id="ARBA00010613"/>
    </source>
</evidence>
<dbReference type="SUPFAM" id="SSF56317">
    <property type="entry name" value="Carbon-nitrogen hydrolase"/>
    <property type="match status" value="1"/>
</dbReference>
<dbReference type="InterPro" id="IPR001110">
    <property type="entry name" value="UPF0012_CS"/>
</dbReference>
<dbReference type="RefSeq" id="WP_099325966.1">
    <property type="nucleotide sequence ID" value="NZ_LT934425.1"/>
</dbReference>
<dbReference type="PROSITE" id="PS50263">
    <property type="entry name" value="CN_HYDROLASE"/>
    <property type="match status" value="1"/>
</dbReference>
<name>A0A2C9CHK5_KUEST</name>
<dbReference type="InterPro" id="IPR003010">
    <property type="entry name" value="C-N_Hydrolase"/>
</dbReference>
<protein>
    <submittedName>
        <fullName evidence="3">Uncharacterized protein</fullName>
    </submittedName>
</protein>
<dbReference type="AlphaFoldDB" id="A0A2C9CHK5"/>
<dbReference type="PANTHER" id="PTHR23088">
    <property type="entry name" value="NITRILASE-RELATED"/>
    <property type="match status" value="1"/>
</dbReference>
<dbReference type="PANTHER" id="PTHR23088:SF27">
    <property type="entry name" value="DEAMINATED GLUTATHIONE AMIDASE"/>
    <property type="match status" value="1"/>
</dbReference>
<dbReference type="EMBL" id="LT934425">
    <property type="protein sequence ID" value="SOH05379.1"/>
    <property type="molecule type" value="Genomic_DNA"/>
</dbReference>
<dbReference type="PROSITE" id="PS01227">
    <property type="entry name" value="UPF0012"/>
    <property type="match status" value="1"/>
</dbReference>